<dbReference type="InterPro" id="IPR010998">
    <property type="entry name" value="Integrase_recombinase_N"/>
</dbReference>
<gene>
    <name evidence="4" type="ORF">K227x_01470</name>
    <name evidence="5" type="ORF">K227x_32320</name>
</gene>
<proteinExistence type="predicted"/>
<organism evidence="5 6">
    <name type="scientific">Rubripirellula lacrimiformis</name>
    <dbReference type="NCBI Taxonomy" id="1930273"/>
    <lineage>
        <taxon>Bacteria</taxon>
        <taxon>Pseudomonadati</taxon>
        <taxon>Planctomycetota</taxon>
        <taxon>Planctomycetia</taxon>
        <taxon>Pirellulales</taxon>
        <taxon>Pirellulaceae</taxon>
        <taxon>Rubripirellula</taxon>
    </lineage>
</organism>
<evidence type="ECO:0000256" key="1">
    <source>
        <dbReference type="ARBA" id="ARBA00023125"/>
    </source>
</evidence>
<feature type="compositionally biased region" description="Basic and acidic residues" evidence="2">
    <location>
        <begin position="178"/>
        <end position="198"/>
    </location>
</feature>
<dbReference type="GO" id="GO:0015074">
    <property type="term" value="P:DNA integration"/>
    <property type="evidence" value="ECO:0007669"/>
    <property type="project" value="InterPro"/>
</dbReference>
<dbReference type="Proteomes" id="UP000318538">
    <property type="component" value="Chromosome"/>
</dbReference>
<evidence type="ECO:0000313" key="6">
    <source>
        <dbReference type="Proteomes" id="UP000318538"/>
    </source>
</evidence>
<evidence type="ECO:0000256" key="2">
    <source>
        <dbReference type="SAM" id="MobiDB-lite"/>
    </source>
</evidence>
<dbReference type="KEGG" id="rlc:K227x_32320"/>
<dbReference type="GO" id="GO:0003677">
    <property type="term" value="F:DNA binding"/>
    <property type="evidence" value="ECO:0007669"/>
    <property type="project" value="UniProtKB-KW"/>
</dbReference>
<dbReference type="InterPro" id="IPR004107">
    <property type="entry name" value="Integrase_SAM-like_N"/>
</dbReference>
<evidence type="ECO:0000313" key="5">
    <source>
        <dbReference type="EMBL" id="QDT04835.1"/>
    </source>
</evidence>
<feature type="compositionally biased region" description="Basic residues" evidence="2">
    <location>
        <begin position="167"/>
        <end position="177"/>
    </location>
</feature>
<name>A0A517NCH1_9BACT</name>
<evidence type="ECO:0000313" key="4">
    <source>
        <dbReference type="EMBL" id="QDT01779.1"/>
    </source>
</evidence>
<dbReference type="EMBL" id="CP036525">
    <property type="protein sequence ID" value="QDT01779.1"/>
    <property type="molecule type" value="Genomic_DNA"/>
</dbReference>
<protein>
    <recommendedName>
        <fullName evidence="3">Integrase SAM-like N-terminal domain-containing protein</fullName>
    </recommendedName>
</protein>
<keyword evidence="6" id="KW-1185">Reference proteome</keyword>
<keyword evidence="1" id="KW-0238">DNA-binding</keyword>
<dbReference type="Pfam" id="PF13495">
    <property type="entry name" value="Phage_int_SAM_4"/>
    <property type="match status" value="1"/>
</dbReference>
<evidence type="ECO:0000259" key="3">
    <source>
        <dbReference type="Pfam" id="PF13495"/>
    </source>
</evidence>
<dbReference type="AlphaFoldDB" id="A0A517NCH1"/>
<dbReference type="EMBL" id="CP036525">
    <property type="protein sequence ID" value="QDT04835.1"/>
    <property type="molecule type" value="Genomic_DNA"/>
</dbReference>
<sequence length="198" mass="22259">MDMFSKPTQAEQDLKWAKIWFKQFAGFHQRHKQADWDFSPDHVIDSNEPDAIGQFRRTLRKDGMRMQTERSYVGKVKAFMADRGLTCLADFQSIGPSDVEAHLTDLAVDGNVAASTQNTAFHGAPFALRNVPATFESRGRCGGHPQACHQSHFSTLLRNPFAVVRHGHSRGSRTARAQRRENHDDLYARHEPAGGRGC</sequence>
<dbReference type="KEGG" id="rlc:K227x_01470"/>
<feature type="region of interest" description="Disordered" evidence="2">
    <location>
        <begin position="167"/>
        <end position="198"/>
    </location>
</feature>
<accession>A0A517NCH1</accession>
<dbReference type="Gene3D" id="1.10.150.130">
    <property type="match status" value="1"/>
</dbReference>
<reference evidence="5 6" key="1">
    <citation type="submission" date="2019-02" db="EMBL/GenBank/DDBJ databases">
        <title>Deep-cultivation of Planctomycetes and their phenomic and genomic characterization uncovers novel biology.</title>
        <authorList>
            <person name="Wiegand S."/>
            <person name="Jogler M."/>
            <person name="Boedeker C."/>
            <person name="Pinto D."/>
            <person name="Vollmers J."/>
            <person name="Rivas-Marin E."/>
            <person name="Kohn T."/>
            <person name="Peeters S.H."/>
            <person name="Heuer A."/>
            <person name="Rast P."/>
            <person name="Oberbeckmann S."/>
            <person name="Bunk B."/>
            <person name="Jeske O."/>
            <person name="Meyerdierks A."/>
            <person name="Storesund J.E."/>
            <person name="Kallscheuer N."/>
            <person name="Luecker S."/>
            <person name="Lage O.M."/>
            <person name="Pohl T."/>
            <person name="Merkel B.J."/>
            <person name="Hornburger P."/>
            <person name="Mueller R.-W."/>
            <person name="Bruemmer F."/>
            <person name="Labrenz M."/>
            <person name="Spormann A.M."/>
            <person name="Op den Camp H."/>
            <person name="Overmann J."/>
            <person name="Amann R."/>
            <person name="Jetten M.S.M."/>
            <person name="Mascher T."/>
            <person name="Medema M.H."/>
            <person name="Devos D.P."/>
            <person name="Kaster A.-K."/>
            <person name="Ovreas L."/>
            <person name="Rohde M."/>
            <person name="Galperin M.Y."/>
            <person name="Jogler C."/>
        </authorList>
    </citation>
    <scope>NUCLEOTIDE SEQUENCE [LARGE SCALE GENOMIC DNA]</scope>
    <source>
        <strain evidence="5 6">K22_7</strain>
    </source>
</reference>
<feature type="domain" description="Integrase SAM-like N-terminal" evidence="3">
    <location>
        <begin position="54"/>
        <end position="126"/>
    </location>
</feature>